<dbReference type="CDD" id="cd00187">
    <property type="entry name" value="TOP4c"/>
    <property type="match status" value="1"/>
</dbReference>
<dbReference type="InterPro" id="IPR050220">
    <property type="entry name" value="Type_II_DNA_Topoisomerases"/>
</dbReference>
<comment type="subunit">
    <text evidence="8">Heterotetramer, composed of two GyrA and two GyrB chains. In the heterotetramer, GyrA contains the active site tyrosine that forms a transient covalent intermediate with DNA, while GyrB binds cofactors and catalyzes ATP hydrolysis.</text>
</comment>
<keyword evidence="3 8" id="KW-0547">Nucleotide-binding</keyword>
<dbReference type="SMART" id="SM00434">
    <property type="entry name" value="TOP4c"/>
    <property type="match status" value="1"/>
</dbReference>
<evidence type="ECO:0000256" key="4">
    <source>
        <dbReference type="ARBA" id="ARBA00022840"/>
    </source>
</evidence>
<keyword evidence="7 8" id="KW-0413">Isomerase</keyword>
<keyword evidence="5 8" id="KW-0799">Topoisomerase</keyword>
<keyword evidence="13" id="KW-1185">Reference proteome</keyword>
<reference evidence="12 13" key="1">
    <citation type="submission" date="2019-10" db="EMBL/GenBank/DDBJ databases">
        <title>Description of Paenibacillus terrestris sp. nov.</title>
        <authorList>
            <person name="Carlier A."/>
            <person name="Qi S."/>
        </authorList>
    </citation>
    <scope>NUCLEOTIDE SEQUENCE [LARGE SCALE GENOMIC DNA]</scope>
    <source>
        <strain evidence="12 13">LMG 31458</strain>
    </source>
</reference>
<dbReference type="Gene3D" id="3.30.1360.40">
    <property type="match status" value="1"/>
</dbReference>
<dbReference type="InterPro" id="IPR013758">
    <property type="entry name" value="Topo_IIA_A/C_ab"/>
</dbReference>
<evidence type="ECO:0000256" key="8">
    <source>
        <dbReference type="HAMAP-Rule" id="MF_01897"/>
    </source>
</evidence>
<dbReference type="EC" id="5.6.2.2" evidence="8"/>
<dbReference type="InterPro" id="IPR013757">
    <property type="entry name" value="Topo_IIA_A_a_sf"/>
</dbReference>
<keyword evidence="8" id="KW-0963">Cytoplasm</keyword>
<evidence type="ECO:0000256" key="5">
    <source>
        <dbReference type="ARBA" id="ARBA00023029"/>
    </source>
</evidence>
<evidence type="ECO:0000256" key="7">
    <source>
        <dbReference type="ARBA" id="ARBA00023235"/>
    </source>
</evidence>
<comment type="catalytic activity">
    <reaction evidence="1 8 9">
        <text>ATP-dependent breakage, passage and rejoining of double-stranded DNA.</text>
        <dbReference type="EC" id="5.6.2.2"/>
    </reaction>
</comment>
<comment type="function">
    <text evidence="8">A type II topoisomerase that negatively supercoils closed circular double-stranded (ds) DNA in an ATP-dependent manner to modulate DNA topology and maintain chromosomes in an underwound state. Negative supercoiling favors strand separation, and DNA replication, transcription, recombination and repair, all of which involve strand separation. Also able to catalyze the interconversion of other topological isomers of dsDNA rings, including catenanes and knotted rings. Type II topoisomerases break and join 2 DNA strands simultaneously in an ATP-dependent manner.</text>
</comment>
<dbReference type="RefSeq" id="WP_171644232.1">
    <property type="nucleotide sequence ID" value="NZ_WHOA01000104.1"/>
</dbReference>
<feature type="compositionally biased region" description="Acidic residues" evidence="10">
    <location>
        <begin position="810"/>
        <end position="829"/>
    </location>
</feature>
<feature type="region of interest" description="Disordered" evidence="10">
    <location>
        <begin position="802"/>
        <end position="829"/>
    </location>
</feature>
<evidence type="ECO:0000256" key="2">
    <source>
        <dbReference type="ARBA" id="ARBA00008263"/>
    </source>
</evidence>
<accession>A0ABX1XYT6</accession>
<proteinExistence type="inferred from homology"/>
<dbReference type="Pfam" id="PF03989">
    <property type="entry name" value="DNA_gyraseA_C"/>
    <property type="match status" value="6"/>
</dbReference>
<protein>
    <recommendedName>
        <fullName evidence="8">DNA gyrase subunit A</fullName>
        <ecNumber evidence="8">5.6.2.2</ecNumber>
    </recommendedName>
</protein>
<dbReference type="Pfam" id="PF00521">
    <property type="entry name" value="DNA_topoisoIV"/>
    <property type="match status" value="1"/>
</dbReference>
<dbReference type="PANTHER" id="PTHR43493:SF5">
    <property type="entry name" value="DNA GYRASE SUBUNIT A, CHLOROPLASTIC_MITOCHONDRIAL"/>
    <property type="match status" value="1"/>
</dbReference>
<evidence type="ECO:0000256" key="3">
    <source>
        <dbReference type="ARBA" id="ARBA00022741"/>
    </source>
</evidence>
<dbReference type="PANTHER" id="PTHR43493">
    <property type="entry name" value="DNA GYRASE/TOPOISOMERASE SUBUNIT A"/>
    <property type="match status" value="1"/>
</dbReference>
<dbReference type="Gene3D" id="3.90.199.10">
    <property type="entry name" value="Topoisomerase II, domain 5"/>
    <property type="match status" value="1"/>
</dbReference>
<feature type="short sequence motif" description="GyrA-box" evidence="8">
    <location>
        <begin position="525"/>
        <end position="531"/>
    </location>
</feature>
<keyword evidence="6 8" id="KW-0238">DNA-binding</keyword>
<dbReference type="EMBL" id="WHOA01000104">
    <property type="protein sequence ID" value="NOU72965.1"/>
    <property type="molecule type" value="Genomic_DNA"/>
</dbReference>
<comment type="similarity">
    <text evidence="2 8">Belongs to the type II topoisomerase GyrA/ParC subunit family.</text>
</comment>
<feature type="active site" description="O-(5'-phospho-DNA)-tyrosine intermediate" evidence="8 9">
    <location>
        <position position="123"/>
    </location>
</feature>
<dbReference type="InterPro" id="IPR035516">
    <property type="entry name" value="Gyrase/topoIV_suA_C"/>
</dbReference>
<evidence type="ECO:0000313" key="13">
    <source>
        <dbReference type="Proteomes" id="UP000616779"/>
    </source>
</evidence>
<evidence type="ECO:0000259" key="11">
    <source>
        <dbReference type="PROSITE" id="PS52040"/>
    </source>
</evidence>
<evidence type="ECO:0000313" key="12">
    <source>
        <dbReference type="EMBL" id="NOU72965.1"/>
    </source>
</evidence>
<comment type="miscellaneous">
    <text evidence="8">Few gyrases are as efficient as E.coli at forming negative supercoils. Not all organisms have 2 type II topoisomerases; in organisms with a single type II topoisomerase this enzyme also has to decatenate newly replicated chromosomes.</text>
</comment>
<dbReference type="NCBIfam" id="TIGR01063">
    <property type="entry name" value="gyrA"/>
    <property type="match status" value="1"/>
</dbReference>
<organism evidence="12 13">
    <name type="scientific">Paenibacillus phytorum</name>
    <dbReference type="NCBI Taxonomy" id="2654977"/>
    <lineage>
        <taxon>Bacteria</taxon>
        <taxon>Bacillati</taxon>
        <taxon>Bacillota</taxon>
        <taxon>Bacilli</taxon>
        <taxon>Bacillales</taxon>
        <taxon>Paenibacillaceae</taxon>
        <taxon>Paenibacillus</taxon>
    </lineage>
</organism>
<dbReference type="Proteomes" id="UP000616779">
    <property type="component" value="Unassembled WGS sequence"/>
</dbReference>
<evidence type="ECO:0000256" key="1">
    <source>
        <dbReference type="ARBA" id="ARBA00000185"/>
    </source>
</evidence>
<dbReference type="PROSITE" id="PS52040">
    <property type="entry name" value="TOPO_IIA"/>
    <property type="match status" value="1"/>
</dbReference>
<dbReference type="InterPro" id="IPR002205">
    <property type="entry name" value="Topo_IIA_dom_A"/>
</dbReference>
<evidence type="ECO:0000256" key="10">
    <source>
        <dbReference type="SAM" id="MobiDB-lite"/>
    </source>
</evidence>
<dbReference type="Gene3D" id="2.120.10.90">
    <property type="entry name" value="DNA gyrase/topoisomerase IV, subunit A, C-terminal"/>
    <property type="match status" value="1"/>
</dbReference>
<dbReference type="SUPFAM" id="SSF101904">
    <property type="entry name" value="GyrA/ParC C-terminal domain-like"/>
    <property type="match status" value="1"/>
</dbReference>
<gene>
    <name evidence="8 12" type="primary">gyrA</name>
    <name evidence="12" type="ORF">GC098_16300</name>
</gene>
<dbReference type="InterPro" id="IPR013760">
    <property type="entry name" value="Topo_IIA-like_dom_sf"/>
</dbReference>
<dbReference type="InterPro" id="IPR006691">
    <property type="entry name" value="GyrA/parC_rep"/>
</dbReference>
<dbReference type="NCBIfam" id="NF004043">
    <property type="entry name" value="PRK05560.1"/>
    <property type="match status" value="1"/>
</dbReference>
<dbReference type="HAMAP" id="MF_01897">
    <property type="entry name" value="GyrA"/>
    <property type="match status" value="1"/>
</dbReference>
<dbReference type="Gene3D" id="1.10.268.10">
    <property type="entry name" value="Topoisomerase, domain 3"/>
    <property type="match status" value="1"/>
</dbReference>
<comment type="caution">
    <text evidence="12">The sequence shown here is derived from an EMBL/GenBank/DDBJ whole genome shotgun (WGS) entry which is preliminary data.</text>
</comment>
<dbReference type="SUPFAM" id="SSF56719">
    <property type="entry name" value="Type II DNA topoisomerase"/>
    <property type="match status" value="1"/>
</dbReference>
<dbReference type="NCBIfam" id="NF004044">
    <property type="entry name" value="PRK05561.1"/>
    <property type="match status" value="1"/>
</dbReference>
<name>A0ABX1XYT6_9BACL</name>
<comment type="subcellular location">
    <subcellularLocation>
        <location evidence="8">Cytoplasm</location>
    </subcellularLocation>
</comment>
<keyword evidence="4 8" id="KW-0067">ATP-binding</keyword>
<evidence type="ECO:0000256" key="9">
    <source>
        <dbReference type="PROSITE-ProRule" id="PRU01384"/>
    </source>
</evidence>
<feature type="domain" description="Topo IIA-type catalytic" evidence="11">
    <location>
        <begin position="35"/>
        <end position="498"/>
    </location>
</feature>
<sequence length="829" mass="93649">MSEELHSQVKEIDISTEMRTSFLDYAMSIIVSRALPDVRDGLKPVHRRILFAMSELGMSPDKPHKKSARIVGEVIGKYHPHGDTAVYETMVRMAQDFSLRYMLVDGHGNFGSIDGDMAAAMRYTEARLSKIAMELLRDINKETIDYKPNYDGEEHEPVVLPSRFPNLLVNGSSGIAVGMATNIPPHNLREVIEGIQMMIENPDITPLELMQAIKGPDFPTAGFILGREGIRQAYQTGRGSVTMRARTVIEENNNKARIIVNELPYQVNKARLVEKIAELVREKKIDGITDLRDESDRNGMRVVIELRRDVNPHVVLNNLFKHTAMQSNFGIIMLALVNGEPRVLNLREMLHYYLKHQQEVIRRRTEFDLRKAEARAHILEGLRIALDHLDQVIALIRASRTTEEAREGLMTTFNLSLDQAQAILDMRLQRLTGLEREKIEAEYAELMKKITELKAILADENLILAIISEELNEIKEKFGDERRSEITVGEESIEDEDLIPREDVVITITHTGYIKRLPVTTYRNQKRGGRGIVGMDTKDNDFVEHLFVTNTHHYLMFFTNKGKVYRLKAYEIPDLSRTARGTPIINLIQIEQGETVNAVIPVESFETEQYLFFATKQGVVKKTPIDDYSNIRKGGLIAINLREDDDLIGVKLTDGNQGIIMGTKLGMSIHFPEQDVRSMGRSATGVKGIHLDPEDTVIDMDVVHEDNSVLIVTTKGFGKRTPVAEYRIQSRGGKGIKTLNVTDKNGPIVGLKVVQNDEDLMIITASGTVIRTSMDGISMMGRNTQGVRLINIREDDEVGTLARVQKNEEQSENEEDGDWEETEVTDTEE</sequence>
<dbReference type="InterPro" id="IPR005743">
    <property type="entry name" value="GyrA"/>
</dbReference>
<evidence type="ECO:0000256" key="6">
    <source>
        <dbReference type="ARBA" id="ARBA00023125"/>
    </source>
</evidence>